<keyword evidence="6" id="KW-0175">Coiled coil</keyword>
<comment type="caution">
    <text evidence="8">The sequence shown here is derived from an EMBL/GenBank/DDBJ whole genome shotgun (WGS) entry which is preliminary data.</text>
</comment>
<evidence type="ECO:0000256" key="6">
    <source>
        <dbReference type="SAM" id="Coils"/>
    </source>
</evidence>
<accession>A0A3S0TZI7</accession>
<evidence type="ECO:0000313" key="9">
    <source>
        <dbReference type="Proteomes" id="UP000267430"/>
    </source>
</evidence>
<dbReference type="AlphaFoldDB" id="A0A3S0TZI7"/>
<dbReference type="GO" id="GO:0005886">
    <property type="term" value="C:plasma membrane"/>
    <property type="evidence" value="ECO:0007669"/>
    <property type="project" value="TreeGrafter"/>
</dbReference>
<dbReference type="Gene3D" id="1.20.5.490">
    <property type="entry name" value="Single helix bin"/>
    <property type="match status" value="1"/>
</dbReference>
<keyword evidence="9" id="KW-1185">Reference proteome</keyword>
<dbReference type="InterPro" id="IPR042177">
    <property type="entry name" value="Cell/Rod_1"/>
</dbReference>
<dbReference type="Pfam" id="PF04085">
    <property type="entry name" value="MreC"/>
    <property type="match status" value="1"/>
</dbReference>
<dbReference type="InterPro" id="IPR042175">
    <property type="entry name" value="Cell/Rod_MreC_2"/>
</dbReference>
<evidence type="ECO:0000256" key="4">
    <source>
        <dbReference type="ARBA" id="ARBA00032089"/>
    </source>
</evidence>
<evidence type="ECO:0000256" key="2">
    <source>
        <dbReference type="ARBA" id="ARBA00013855"/>
    </source>
</evidence>
<evidence type="ECO:0000256" key="1">
    <source>
        <dbReference type="ARBA" id="ARBA00009369"/>
    </source>
</evidence>
<dbReference type="Proteomes" id="UP000267430">
    <property type="component" value="Unassembled WGS sequence"/>
</dbReference>
<sequence>MPQFFNKRLILLLVSIIVLVALIGFSLREREELSWPEQFLKDTAGWFQNAFHKPVSSVTGFFENLNDLQHTYDENKKLKSRLDEYVKLKTEVQDLKKENDDLRNILNKEKDDLSEASRIQATVIGRNPDRWNEMITINKGTLHGVELDMAVETSEGLIGKVKSSNKFTSSIQLLSSIDPKNRISAVIQGNEDAYGVIEGYDEKRQLLLLKRIPFDKKVKKNSNVITSGYGGVFPRRLVIGKVVDVKLDQYGLNQTAYVKPATDFYDISNVVILKRDIPAPEEGKSGTGQEGDGGQ</sequence>
<feature type="coiled-coil region" evidence="6">
    <location>
        <begin position="78"/>
        <end position="119"/>
    </location>
</feature>
<dbReference type="Gene3D" id="2.40.10.350">
    <property type="entry name" value="Rod shape-determining protein MreC, domain 2"/>
    <property type="match status" value="1"/>
</dbReference>
<dbReference type="InterPro" id="IPR055342">
    <property type="entry name" value="MreC_beta-barrel_core"/>
</dbReference>
<comment type="similarity">
    <text evidence="1 5">Belongs to the MreC family.</text>
</comment>
<dbReference type="PANTHER" id="PTHR34138:SF1">
    <property type="entry name" value="CELL SHAPE-DETERMINING PROTEIN MREC"/>
    <property type="match status" value="1"/>
</dbReference>
<proteinExistence type="inferred from homology"/>
<dbReference type="Gene3D" id="2.40.10.340">
    <property type="entry name" value="Rod shape-determining protein MreC, domain 1"/>
    <property type="match status" value="1"/>
</dbReference>
<feature type="domain" description="Rod shape-determining protein MreC beta-barrel core" evidence="7">
    <location>
        <begin position="123"/>
        <end position="274"/>
    </location>
</feature>
<gene>
    <name evidence="8" type="primary">mreC</name>
    <name evidence="8" type="ORF">ELQ35_14540</name>
</gene>
<dbReference type="RefSeq" id="WP_126865546.1">
    <property type="nucleotide sequence ID" value="NZ_JAUSTX010000008.1"/>
</dbReference>
<dbReference type="PIRSF" id="PIRSF038471">
    <property type="entry name" value="MreC"/>
    <property type="match status" value="1"/>
</dbReference>
<evidence type="ECO:0000259" key="7">
    <source>
        <dbReference type="Pfam" id="PF04085"/>
    </source>
</evidence>
<dbReference type="PANTHER" id="PTHR34138">
    <property type="entry name" value="CELL SHAPE-DETERMINING PROTEIN MREC"/>
    <property type="match status" value="1"/>
</dbReference>
<dbReference type="EMBL" id="RYZZ01000020">
    <property type="protein sequence ID" value="RUQ27752.1"/>
    <property type="molecule type" value="Genomic_DNA"/>
</dbReference>
<comment type="function">
    <text evidence="5">Involved in formation and maintenance of cell shape.</text>
</comment>
<protein>
    <recommendedName>
        <fullName evidence="2 5">Cell shape-determining protein MreC</fullName>
    </recommendedName>
    <alternativeName>
        <fullName evidence="4 5">Cell shape protein MreC</fullName>
    </alternativeName>
</protein>
<evidence type="ECO:0000313" key="8">
    <source>
        <dbReference type="EMBL" id="RUQ27752.1"/>
    </source>
</evidence>
<evidence type="ECO:0000256" key="5">
    <source>
        <dbReference type="PIRNR" id="PIRNR038471"/>
    </source>
</evidence>
<organism evidence="8 9">
    <name type="scientific">Peribacillus cavernae</name>
    <dbReference type="NCBI Taxonomy" id="1674310"/>
    <lineage>
        <taxon>Bacteria</taxon>
        <taxon>Bacillati</taxon>
        <taxon>Bacillota</taxon>
        <taxon>Bacilli</taxon>
        <taxon>Bacillales</taxon>
        <taxon>Bacillaceae</taxon>
        <taxon>Peribacillus</taxon>
    </lineage>
</organism>
<dbReference type="OrthoDB" id="9792313at2"/>
<dbReference type="InterPro" id="IPR007221">
    <property type="entry name" value="MreC"/>
</dbReference>
<dbReference type="GO" id="GO:0008360">
    <property type="term" value="P:regulation of cell shape"/>
    <property type="evidence" value="ECO:0007669"/>
    <property type="project" value="UniProtKB-KW"/>
</dbReference>
<dbReference type="NCBIfam" id="TIGR00219">
    <property type="entry name" value="mreC"/>
    <property type="match status" value="1"/>
</dbReference>
<evidence type="ECO:0000256" key="3">
    <source>
        <dbReference type="ARBA" id="ARBA00022960"/>
    </source>
</evidence>
<reference evidence="8 9" key="1">
    <citation type="submission" date="2018-12" db="EMBL/GenBank/DDBJ databases">
        <title>Bacillus chawlae sp. nov., Bacillus glennii sp. nov., and Bacillus saganii sp. nov. Isolated from the Vehicle Assembly Building at Kennedy Space Center where the Viking Spacecraft were Assembled.</title>
        <authorList>
            <person name="Seuylemezian A."/>
            <person name="Vaishampayan P."/>
        </authorList>
    </citation>
    <scope>NUCLEOTIDE SEQUENCE [LARGE SCALE GENOMIC DNA]</scope>
    <source>
        <strain evidence="8 9">L5</strain>
    </source>
</reference>
<name>A0A3S0TZI7_9BACI</name>
<keyword evidence="3 5" id="KW-0133">Cell shape</keyword>